<gene>
    <name evidence="1" type="ORF">LDH80_14680</name>
</gene>
<organism evidence="1 2">
    <name type="scientific">Streptomyces tanashiensis</name>
    <dbReference type="NCBI Taxonomy" id="67367"/>
    <lineage>
        <taxon>Bacteria</taxon>
        <taxon>Bacillati</taxon>
        <taxon>Actinomycetota</taxon>
        <taxon>Actinomycetes</taxon>
        <taxon>Kitasatosporales</taxon>
        <taxon>Streptomycetaceae</taxon>
        <taxon>Streptomyces</taxon>
    </lineage>
</organism>
<reference evidence="1" key="1">
    <citation type="submission" date="2021-09" db="EMBL/GenBank/DDBJ databases">
        <title>Complete genome sequence and metabolic characterization of Streptomyces tanashiensis DSM 731 the producer of antibacterial Kalafungin and diverse secondary metabolites.</title>
        <authorList>
            <person name="Abbasi M.N."/>
            <person name="Anwar M.N."/>
            <person name="Alam K."/>
            <person name="Shoaib M."/>
            <person name="Lin Z."/>
            <person name="Hayat M."/>
            <person name="Ali M.I."/>
            <person name="Malik H.M.T."/>
            <person name="Ahmed I."/>
            <person name="Li A."/>
            <person name="Hailong Wang H."/>
            <person name="Zhang Y."/>
        </authorList>
    </citation>
    <scope>NUCLEOTIDE SEQUENCE</scope>
    <source>
        <strain evidence="1">Kala</strain>
    </source>
</reference>
<dbReference type="GeneID" id="95600706"/>
<keyword evidence="2" id="KW-1185">Reference proteome</keyword>
<proteinExistence type="predicted"/>
<evidence type="ECO:0000313" key="2">
    <source>
        <dbReference type="Proteomes" id="UP001164506"/>
    </source>
</evidence>
<sequence length="65" mass="6961">MSTATLTAPVLDVLDFELDVQEVPDAAKFDPAEMCSDSKLYSMCCGATITPTMTWSELAMCGTCC</sequence>
<accession>A0ABY6QY41</accession>
<evidence type="ECO:0000313" key="1">
    <source>
        <dbReference type="EMBL" id="UZX21888.1"/>
    </source>
</evidence>
<dbReference type="EMBL" id="CP084204">
    <property type="protein sequence ID" value="UZX21888.1"/>
    <property type="molecule type" value="Genomic_DNA"/>
</dbReference>
<dbReference type="Proteomes" id="UP001164506">
    <property type="component" value="Chromosome"/>
</dbReference>
<evidence type="ECO:0008006" key="3">
    <source>
        <dbReference type="Google" id="ProtNLM"/>
    </source>
</evidence>
<protein>
    <recommendedName>
        <fullName evidence="3">Lantibiotic</fullName>
    </recommendedName>
</protein>
<name>A0ABY6QY41_9ACTN</name>
<dbReference type="RefSeq" id="WP_190101444.1">
    <property type="nucleotide sequence ID" value="NZ_BMUH01000001.1"/>
</dbReference>